<dbReference type="InterPro" id="IPR015424">
    <property type="entry name" value="PyrdxlP-dep_Trfase"/>
</dbReference>
<evidence type="ECO:0000256" key="5">
    <source>
        <dbReference type="ARBA" id="ARBA00022898"/>
    </source>
</evidence>
<dbReference type="STRING" id="5786.F0ZVJ0"/>
<dbReference type="Gene3D" id="4.10.280.50">
    <property type="match status" value="1"/>
</dbReference>
<gene>
    <name evidence="11" type="primary">GADC</name>
    <name evidence="11" type="ORF">DICPUDRAFT_82106</name>
</gene>
<protein>
    <recommendedName>
        <fullName evidence="4 10">Glutamate decarboxylase</fullName>
        <ecNumber evidence="4 10">4.1.1.15</ecNumber>
    </recommendedName>
</protein>
<feature type="modified residue" description="N6-(pyridoxal phosphate)lysine" evidence="8">
    <location>
        <position position="267"/>
    </location>
</feature>
<comment type="subunit">
    <text evidence="3">Homohexamer.</text>
</comment>
<evidence type="ECO:0000256" key="3">
    <source>
        <dbReference type="ARBA" id="ARBA00011643"/>
    </source>
</evidence>
<dbReference type="OMA" id="GHFENVQ"/>
<dbReference type="FunFam" id="3.90.1150.160:FF:000002">
    <property type="entry name" value="Glutamate decarboxylase"/>
    <property type="match status" value="1"/>
</dbReference>
<keyword evidence="6 9" id="KW-0456">Lyase</keyword>
<dbReference type="OrthoDB" id="5152799at2759"/>
<evidence type="ECO:0000256" key="2">
    <source>
        <dbReference type="ARBA" id="ARBA00009533"/>
    </source>
</evidence>
<dbReference type="Gene3D" id="3.40.640.10">
    <property type="entry name" value="Type I PLP-dependent aspartate aminotransferase-like (Major domain)"/>
    <property type="match status" value="1"/>
</dbReference>
<dbReference type="Proteomes" id="UP000001064">
    <property type="component" value="Unassembled WGS sequence"/>
</dbReference>
<dbReference type="InterPro" id="IPR015421">
    <property type="entry name" value="PyrdxlP-dep_Trfase_major"/>
</dbReference>
<dbReference type="PANTHER" id="PTHR43321:SF3">
    <property type="entry name" value="GLUTAMATE DECARBOXYLASE"/>
    <property type="match status" value="1"/>
</dbReference>
<evidence type="ECO:0000256" key="7">
    <source>
        <dbReference type="ARBA" id="ARBA00048868"/>
    </source>
</evidence>
<dbReference type="PANTHER" id="PTHR43321">
    <property type="entry name" value="GLUTAMATE DECARBOXYLASE"/>
    <property type="match status" value="1"/>
</dbReference>
<name>F0ZVJ0_DICPU</name>
<dbReference type="GO" id="GO:0004351">
    <property type="term" value="F:glutamate decarboxylase activity"/>
    <property type="evidence" value="ECO:0000318"/>
    <property type="project" value="GO_Central"/>
</dbReference>
<dbReference type="eggNOG" id="KOG1383">
    <property type="taxonomic scope" value="Eukaryota"/>
</dbReference>
<comment type="cofactor">
    <cofactor evidence="1 8 9">
        <name>pyridoxal 5'-phosphate</name>
        <dbReference type="ChEBI" id="CHEBI:597326"/>
    </cofactor>
</comment>
<dbReference type="GO" id="GO:0005829">
    <property type="term" value="C:cytosol"/>
    <property type="evidence" value="ECO:0000318"/>
    <property type="project" value="GO_Central"/>
</dbReference>
<dbReference type="GeneID" id="10507617"/>
<accession>F0ZVJ0</accession>
<dbReference type="FunFam" id="3.40.640.10:FF:000017">
    <property type="entry name" value="Glutamate decarboxylase"/>
    <property type="match status" value="1"/>
</dbReference>
<proteinExistence type="inferred from homology"/>
<dbReference type="SUPFAM" id="SSF53383">
    <property type="entry name" value="PLP-dependent transferases"/>
    <property type="match status" value="1"/>
</dbReference>
<dbReference type="InterPro" id="IPR002129">
    <property type="entry name" value="PyrdxlP-dep_de-COase"/>
</dbReference>
<organism evidence="11 12">
    <name type="scientific">Dictyostelium purpureum</name>
    <name type="common">Slime mold</name>
    <dbReference type="NCBI Taxonomy" id="5786"/>
    <lineage>
        <taxon>Eukaryota</taxon>
        <taxon>Amoebozoa</taxon>
        <taxon>Evosea</taxon>
        <taxon>Eumycetozoa</taxon>
        <taxon>Dictyostelia</taxon>
        <taxon>Dictyosteliales</taxon>
        <taxon>Dictyosteliaceae</taxon>
        <taxon>Dictyostelium</taxon>
    </lineage>
</organism>
<dbReference type="GO" id="GO:0006538">
    <property type="term" value="P:L-glutamate catabolic process"/>
    <property type="evidence" value="ECO:0000318"/>
    <property type="project" value="GO_Central"/>
</dbReference>
<dbReference type="GO" id="GO:0030170">
    <property type="term" value="F:pyridoxal phosphate binding"/>
    <property type="evidence" value="ECO:0007669"/>
    <property type="project" value="InterPro"/>
</dbReference>
<dbReference type="EC" id="4.1.1.15" evidence="4 10"/>
<sequence>MTLNGKFYDSYADEASCRPISKFKLEDEPNDPEVIKNLILDELLLDVNGKQNLATFCQTDLDKNIHELMDKCIDKNMIEKDEYPQTAEIENRCVNIIADLWNSPNPTDTIGCSTTGSSEAAMLGGLALKWRWREQRKKEGKPTDKPNLITGPVQICWHKFALYFDIELREIPMEQDRYLMTPEEVLKRVDENTIGVVPTLGVTFTLQYEDVKSISDALDQYQKETGINIPIHVDAASGGFVAPFIQPNIIWDFRLPRVKSINGSGHKYGLSPLGVGWVVWREKEDLHNDLVFEVDYLGGLMKNFTLNFSRSAGPIVSQYYNFIRHGRNGFAKIHNACVGHGVFIGEQVNKLGIFDIIYDGKTALPGVAWTLKKDANVNFNLYDLSERMKIRGWQVASYLLKIVEKNIVIQRVLVRHGFSRDMAQIFIDDLIRSIDHLQKHPLVSKTNHTDCQSSIKKSI</sequence>
<evidence type="ECO:0000256" key="1">
    <source>
        <dbReference type="ARBA" id="ARBA00001933"/>
    </source>
</evidence>
<dbReference type="InterPro" id="IPR010107">
    <property type="entry name" value="Glutamate_decarboxylase"/>
</dbReference>
<dbReference type="RefSeq" id="XP_003291437.1">
    <property type="nucleotide sequence ID" value="XM_003291389.1"/>
</dbReference>
<evidence type="ECO:0000313" key="11">
    <source>
        <dbReference type="EMBL" id="EGC32051.1"/>
    </source>
</evidence>
<evidence type="ECO:0000256" key="6">
    <source>
        <dbReference type="ARBA" id="ARBA00023239"/>
    </source>
</evidence>
<evidence type="ECO:0000256" key="4">
    <source>
        <dbReference type="ARBA" id="ARBA00012421"/>
    </source>
</evidence>
<dbReference type="NCBIfam" id="TIGR01788">
    <property type="entry name" value="Glu-decarb-GAD"/>
    <property type="match status" value="1"/>
</dbReference>
<evidence type="ECO:0000256" key="10">
    <source>
        <dbReference type="RuleBase" id="RU361171"/>
    </source>
</evidence>
<reference evidence="12" key="1">
    <citation type="journal article" date="2011" name="Genome Biol.">
        <title>Comparative genomics of the social amoebae Dictyostelium discoideum and Dictyostelium purpureum.</title>
        <authorList>
            <consortium name="US DOE Joint Genome Institute (JGI-PGF)"/>
            <person name="Sucgang R."/>
            <person name="Kuo A."/>
            <person name="Tian X."/>
            <person name="Salerno W."/>
            <person name="Parikh A."/>
            <person name="Feasley C.L."/>
            <person name="Dalin E."/>
            <person name="Tu H."/>
            <person name="Huang E."/>
            <person name="Barry K."/>
            <person name="Lindquist E."/>
            <person name="Shapiro H."/>
            <person name="Bruce D."/>
            <person name="Schmutz J."/>
            <person name="Salamov A."/>
            <person name="Fey P."/>
            <person name="Gaudet P."/>
            <person name="Anjard C."/>
            <person name="Babu M.M."/>
            <person name="Basu S."/>
            <person name="Bushmanova Y."/>
            <person name="van der Wel H."/>
            <person name="Katoh-Kurasawa M."/>
            <person name="Dinh C."/>
            <person name="Coutinho P.M."/>
            <person name="Saito T."/>
            <person name="Elias M."/>
            <person name="Schaap P."/>
            <person name="Kay R.R."/>
            <person name="Henrissat B."/>
            <person name="Eichinger L."/>
            <person name="Rivero F."/>
            <person name="Putnam N.H."/>
            <person name="West C.M."/>
            <person name="Loomis W.F."/>
            <person name="Chisholm R.L."/>
            <person name="Shaulsky G."/>
            <person name="Strassmann J.E."/>
            <person name="Queller D.C."/>
            <person name="Kuspa A."/>
            <person name="Grigoriev I.V."/>
        </authorList>
    </citation>
    <scope>NUCLEOTIDE SEQUENCE [LARGE SCALE GENOMIC DNA]</scope>
    <source>
        <strain evidence="12">QSDP1</strain>
    </source>
</reference>
<evidence type="ECO:0000313" key="12">
    <source>
        <dbReference type="Proteomes" id="UP000001064"/>
    </source>
</evidence>
<dbReference type="Gene3D" id="3.90.1150.160">
    <property type="match status" value="1"/>
</dbReference>
<keyword evidence="10" id="KW-0210">Decarboxylase</keyword>
<keyword evidence="5 8" id="KW-0663">Pyridoxal phosphate</keyword>
<dbReference type="EMBL" id="GL871215">
    <property type="protein sequence ID" value="EGC32051.1"/>
    <property type="molecule type" value="Genomic_DNA"/>
</dbReference>
<keyword evidence="12" id="KW-1185">Reference proteome</keyword>
<evidence type="ECO:0000256" key="8">
    <source>
        <dbReference type="PIRSR" id="PIRSR602129-50"/>
    </source>
</evidence>
<dbReference type="VEuPathDB" id="AmoebaDB:DICPUDRAFT_82106"/>
<dbReference type="Pfam" id="PF00282">
    <property type="entry name" value="Pyridoxal_deC"/>
    <property type="match status" value="1"/>
</dbReference>
<dbReference type="KEGG" id="dpp:DICPUDRAFT_82106"/>
<comment type="similarity">
    <text evidence="2 9">Belongs to the group II decarboxylase family.</text>
</comment>
<evidence type="ECO:0000256" key="9">
    <source>
        <dbReference type="RuleBase" id="RU000382"/>
    </source>
</evidence>
<dbReference type="InParanoid" id="F0ZVJ0"/>
<comment type="catalytic activity">
    <reaction evidence="7 10">
        <text>L-glutamate + H(+) = 4-aminobutanoate + CO2</text>
        <dbReference type="Rhea" id="RHEA:17785"/>
        <dbReference type="ChEBI" id="CHEBI:15378"/>
        <dbReference type="ChEBI" id="CHEBI:16526"/>
        <dbReference type="ChEBI" id="CHEBI:29985"/>
        <dbReference type="ChEBI" id="CHEBI:59888"/>
        <dbReference type="EC" id="4.1.1.15"/>
    </reaction>
</comment>
<dbReference type="AlphaFoldDB" id="F0ZVJ0"/>